<dbReference type="FunFam" id="1.25.40.10:FF:000922">
    <property type="entry name" value="Pentatricopeptide repeat-containing protein"/>
    <property type="match status" value="1"/>
</dbReference>
<evidence type="ECO:0000256" key="3">
    <source>
        <dbReference type="PROSITE-ProRule" id="PRU00708"/>
    </source>
</evidence>
<dbReference type="PROSITE" id="PS51375">
    <property type="entry name" value="PPR"/>
    <property type="match status" value="7"/>
</dbReference>
<dbReference type="OrthoDB" id="185373at2759"/>
<dbReference type="InterPro" id="IPR011990">
    <property type="entry name" value="TPR-like_helical_dom_sf"/>
</dbReference>
<dbReference type="Pfam" id="PF13041">
    <property type="entry name" value="PPR_2"/>
    <property type="match status" value="2"/>
</dbReference>
<feature type="region of interest" description="Disordered" evidence="4">
    <location>
        <begin position="1"/>
        <end position="60"/>
    </location>
</feature>
<evidence type="ECO:0000313" key="5">
    <source>
        <dbReference type="Proteomes" id="UP000515123"/>
    </source>
</evidence>
<feature type="compositionally biased region" description="Low complexity" evidence="4">
    <location>
        <begin position="30"/>
        <end position="47"/>
    </location>
</feature>
<feature type="compositionally biased region" description="Basic and acidic residues" evidence="4">
    <location>
        <begin position="544"/>
        <end position="562"/>
    </location>
</feature>
<name>A0A6P5GCM4_ANACO</name>
<dbReference type="InterPro" id="IPR002885">
    <property type="entry name" value="PPR_rpt"/>
</dbReference>
<proteinExistence type="predicted"/>
<dbReference type="PANTHER" id="PTHR47937:SF5">
    <property type="entry name" value="PENTATRICOPEPTIDE REPEAT-CONTAINING PROTEIN"/>
    <property type="match status" value="1"/>
</dbReference>
<feature type="region of interest" description="Disordered" evidence="4">
    <location>
        <begin position="580"/>
        <end position="655"/>
    </location>
</feature>
<reference evidence="6" key="2">
    <citation type="submission" date="2025-08" db="UniProtKB">
        <authorList>
            <consortium name="RefSeq"/>
        </authorList>
    </citation>
    <scope>IDENTIFICATION</scope>
    <source>
        <tissue evidence="6">Leaf</tissue>
    </source>
</reference>
<feature type="repeat" description="PPR" evidence="3">
    <location>
        <begin position="284"/>
        <end position="318"/>
    </location>
</feature>
<dbReference type="AlphaFoldDB" id="A0A6P5GCM4"/>
<gene>
    <name evidence="6" type="primary">LOC109722121</name>
</gene>
<feature type="region of interest" description="Disordered" evidence="4">
    <location>
        <begin position="544"/>
        <end position="564"/>
    </location>
</feature>
<evidence type="ECO:0000256" key="1">
    <source>
        <dbReference type="ARBA" id="ARBA00022737"/>
    </source>
</evidence>
<dbReference type="InterPro" id="IPR052308">
    <property type="entry name" value="PPR_domain-containing"/>
</dbReference>
<evidence type="ECO:0000313" key="6">
    <source>
        <dbReference type="RefSeq" id="XP_020105597.1"/>
    </source>
</evidence>
<feature type="repeat" description="PPR" evidence="3">
    <location>
        <begin position="173"/>
        <end position="207"/>
    </location>
</feature>
<keyword evidence="5" id="KW-1185">Reference proteome</keyword>
<dbReference type="PANTHER" id="PTHR47937">
    <property type="entry name" value="PLASTID TRANSCRIPTIONALLY ACTIVE CHROMOSOME 2-LIKE PROTEIN"/>
    <property type="match status" value="1"/>
</dbReference>
<sequence length="655" mass="72022">RPPALRLPPLLTPEEAAAERRRRKRRLRIEPPLSHRPQPQQQRIPKPQSNPNAPKLPEPVSALAGNRLNLHNRILTLIRENDLDEAALLTRHSIYSNCRPTVFTCNAVLNALLRQARYADLLSLHRFITQASVAPTVVTHNLLLQAYCDCRKTDIALEHFRLLLKDDSPVLPSPTTYRILAKGLVDNSKLDQAVELKDGMLEKGFVAPDPLVYNFLMGGFVRANEPEKVISLFEELKEKLGGGMIYDGTPYGNLMKAYFMKGMEEEAMVCYSEVLGEGSKVRFGAVSYNSVLDALGRHGKLDDAIKLFDRMIKEHDPPRRIAVNLGSFNVMVDAFCIAGRFNDAIKVFGEMGERKCTPDTLSYNNLIDQLGKNQLVGQAEELYKEMGERGINPDEYTYILLAEACFGVDRADDAVGYFKKMVDLGLRPNANAYNKVIGGLVDVGRLDEAQGFFDQMPEKEVKPNVASYELLLKAYVEAGRLDNAIKTAEGILLDESVAFSDEMKELLEGALRKVGREEDIAKMYEDVEREKAERAARAAEEKARAEALAREEEERKKAEAAAKEAAAARASQAAIEAVLGRRKEAAKEESPDGGSNADDGGILKRLGIANGPAEEKRAENGNIVGASVGDESVKQDGEAKEGAGSGGAADQATAL</sequence>
<dbReference type="Gene3D" id="1.25.40.10">
    <property type="entry name" value="Tetratricopeptide repeat domain"/>
    <property type="match status" value="3"/>
</dbReference>
<feature type="compositionally biased region" description="Basic and acidic residues" evidence="4">
    <location>
        <begin position="580"/>
        <end position="590"/>
    </location>
</feature>
<organism evidence="5 6">
    <name type="scientific">Ananas comosus</name>
    <name type="common">Pineapple</name>
    <name type="synonym">Ananas ananas</name>
    <dbReference type="NCBI Taxonomy" id="4615"/>
    <lineage>
        <taxon>Eukaryota</taxon>
        <taxon>Viridiplantae</taxon>
        <taxon>Streptophyta</taxon>
        <taxon>Embryophyta</taxon>
        <taxon>Tracheophyta</taxon>
        <taxon>Spermatophyta</taxon>
        <taxon>Magnoliopsida</taxon>
        <taxon>Liliopsida</taxon>
        <taxon>Poales</taxon>
        <taxon>Bromeliaceae</taxon>
        <taxon>Bromelioideae</taxon>
        <taxon>Ananas</taxon>
    </lineage>
</organism>
<dbReference type="SUPFAM" id="SSF81901">
    <property type="entry name" value="HCP-like"/>
    <property type="match status" value="1"/>
</dbReference>
<feature type="repeat" description="PPR" evidence="3">
    <location>
        <begin position="359"/>
        <end position="393"/>
    </location>
</feature>
<dbReference type="NCBIfam" id="TIGR00756">
    <property type="entry name" value="PPR"/>
    <property type="match status" value="6"/>
</dbReference>
<feature type="non-terminal residue" evidence="6">
    <location>
        <position position="1"/>
    </location>
</feature>
<dbReference type="RefSeq" id="XP_020105597.1">
    <property type="nucleotide sequence ID" value="XM_020250008.1"/>
</dbReference>
<feature type="repeat" description="PPR" evidence="3">
    <location>
        <begin position="394"/>
        <end position="428"/>
    </location>
</feature>
<dbReference type="Pfam" id="PF01535">
    <property type="entry name" value="PPR"/>
    <property type="match status" value="5"/>
</dbReference>
<feature type="repeat" description="PPR" evidence="3">
    <location>
        <begin position="209"/>
        <end position="239"/>
    </location>
</feature>
<dbReference type="GO" id="GO:0048316">
    <property type="term" value="P:seed development"/>
    <property type="evidence" value="ECO:0007669"/>
    <property type="project" value="UniProtKB-ARBA"/>
</dbReference>
<reference evidence="5" key="1">
    <citation type="journal article" date="2015" name="Nat. Genet.">
        <title>The pineapple genome and the evolution of CAM photosynthesis.</title>
        <authorList>
            <person name="Ming R."/>
            <person name="VanBuren R."/>
            <person name="Wai C.M."/>
            <person name="Tang H."/>
            <person name="Schatz M.C."/>
            <person name="Bowers J.E."/>
            <person name="Lyons E."/>
            <person name="Wang M.L."/>
            <person name="Chen J."/>
            <person name="Biggers E."/>
            <person name="Zhang J."/>
            <person name="Huang L."/>
            <person name="Zhang L."/>
            <person name="Miao W."/>
            <person name="Zhang J."/>
            <person name="Ye Z."/>
            <person name="Miao C."/>
            <person name="Lin Z."/>
            <person name="Wang H."/>
            <person name="Zhou H."/>
            <person name="Yim W.C."/>
            <person name="Priest H.D."/>
            <person name="Zheng C."/>
            <person name="Woodhouse M."/>
            <person name="Edger P.P."/>
            <person name="Guyot R."/>
            <person name="Guo H.B."/>
            <person name="Guo H."/>
            <person name="Zheng G."/>
            <person name="Singh R."/>
            <person name="Sharma A."/>
            <person name="Min X."/>
            <person name="Zheng Y."/>
            <person name="Lee H."/>
            <person name="Gurtowski J."/>
            <person name="Sedlazeck F.J."/>
            <person name="Harkess A."/>
            <person name="McKain M.R."/>
            <person name="Liao Z."/>
            <person name="Fang J."/>
            <person name="Liu J."/>
            <person name="Zhang X."/>
            <person name="Zhang Q."/>
            <person name="Hu W."/>
            <person name="Qin Y."/>
            <person name="Wang K."/>
            <person name="Chen L.Y."/>
            <person name="Shirley N."/>
            <person name="Lin Y.R."/>
            <person name="Liu L.Y."/>
            <person name="Hernandez A.G."/>
            <person name="Wright C.L."/>
            <person name="Bulone V."/>
            <person name="Tuskan G.A."/>
            <person name="Heath K."/>
            <person name="Zee F."/>
            <person name="Moore P.H."/>
            <person name="Sunkar R."/>
            <person name="Leebens-Mack J.H."/>
            <person name="Mockler T."/>
            <person name="Bennetzen J.L."/>
            <person name="Freeling M."/>
            <person name="Sankoff D."/>
            <person name="Paterson A.H."/>
            <person name="Zhu X."/>
            <person name="Yang X."/>
            <person name="Smith J.A."/>
            <person name="Cushman J.C."/>
            <person name="Paull R.E."/>
            <person name="Yu Q."/>
        </authorList>
    </citation>
    <scope>NUCLEOTIDE SEQUENCE [LARGE SCALE GENOMIC DNA]</scope>
    <source>
        <strain evidence="5">cv. F153</strain>
    </source>
</reference>
<feature type="repeat" description="PPR" evidence="3">
    <location>
        <begin position="429"/>
        <end position="463"/>
    </location>
</feature>
<dbReference type="GeneID" id="109722121"/>
<accession>A0A6P5GCM4</accession>
<evidence type="ECO:0000256" key="2">
    <source>
        <dbReference type="ARBA" id="ARBA00022946"/>
    </source>
</evidence>
<protein>
    <submittedName>
        <fullName evidence="6">Pentatricopeptide repeat-containing protein At3g49240</fullName>
    </submittedName>
</protein>
<dbReference type="Proteomes" id="UP000515123">
    <property type="component" value="Linkage group 16"/>
</dbReference>
<feature type="compositionally biased region" description="Basic and acidic residues" evidence="4">
    <location>
        <begin position="631"/>
        <end position="641"/>
    </location>
</feature>
<feature type="repeat" description="PPR" evidence="3">
    <location>
        <begin position="324"/>
        <end position="358"/>
    </location>
</feature>
<evidence type="ECO:0000256" key="4">
    <source>
        <dbReference type="SAM" id="MobiDB-lite"/>
    </source>
</evidence>
<keyword evidence="1" id="KW-0677">Repeat</keyword>
<dbReference type="Pfam" id="PF13812">
    <property type="entry name" value="PPR_3"/>
    <property type="match status" value="1"/>
</dbReference>
<keyword evidence="2" id="KW-0809">Transit peptide</keyword>